<dbReference type="PANTHER" id="PTHR11721">
    <property type="entry name" value="60S RIBOSOMAL PROTEIN L27A"/>
    <property type="match status" value="1"/>
</dbReference>
<feature type="compositionally biased region" description="Basic residues" evidence="6">
    <location>
        <begin position="15"/>
        <end position="29"/>
    </location>
</feature>
<dbReference type="InterPro" id="IPR021131">
    <property type="entry name" value="Ribosomal_uL15/eL18"/>
</dbReference>
<feature type="compositionally biased region" description="Gly residues" evidence="6">
    <location>
        <begin position="30"/>
        <end position="39"/>
    </location>
</feature>
<comment type="function">
    <text evidence="5">Binds to the 23S rRNA.</text>
</comment>
<proteinExistence type="inferred from homology"/>
<evidence type="ECO:0000256" key="5">
    <source>
        <dbReference type="HAMAP-Rule" id="MF_01341"/>
    </source>
</evidence>
<reference evidence="8 9" key="1">
    <citation type="submission" date="2019-08" db="EMBL/GenBank/DDBJ databases">
        <authorList>
            <person name="Vazquez-Campos X."/>
        </authorList>
    </citation>
    <scope>NUCLEOTIDE SEQUENCE [LARGE SCALE GENOMIC DNA]</scope>
    <source>
        <strain evidence="8">LFW-283_2</strain>
    </source>
</reference>
<dbReference type="GO" id="GO:0006412">
    <property type="term" value="P:translation"/>
    <property type="evidence" value="ECO:0007669"/>
    <property type="project" value="UniProtKB-UniRule"/>
</dbReference>
<protein>
    <recommendedName>
        <fullName evidence="4 5">Large ribosomal subunit protein uL15</fullName>
    </recommendedName>
</protein>
<dbReference type="Gene3D" id="3.100.10.10">
    <property type="match status" value="1"/>
</dbReference>
<keyword evidence="3 5" id="KW-0687">Ribonucleoprotein</keyword>
<comment type="similarity">
    <text evidence="1 5">Belongs to the universal ribosomal protein uL15 family.</text>
</comment>
<dbReference type="HAMAP" id="MF_01341">
    <property type="entry name" value="Ribosomal_uL15"/>
    <property type="match status" value="1"/>
</dbReference>
<keyword evidence="5" id="KW-0694">RNA-binding</keyword>
<dbReference type="Proteomes" id="UP000789941">
    <property type="component" value="Unassembled WGS sequence"/>
</dbReference>
<organism evidence="8 9">
    <name type="scientific">Candidatus Bilamarchaeum dharawalense</name>
    <dbReference type="NCBI Taxonomy" id="2885759"/>
    <lineage>
        <taxon>Archaea</taxon>
        <taxon>Candidatus Micrarchaeota</taxon>
        <taxon>Candidatus Micrarchaeia</taxon>
        <taxon>Candidatus Anstonellales</taxon>
        <taxon>Candidatus Bilamarchaeaceae</taxon>
        <taxon>Candidatus Bilamarchaeum</taxon>
    </lineage>
</organism>
<evidence type="ECO:0000256" key="6">
    <source>
        <dbReference type="SAM" id="MobiDB-lite"/>
    </source>
</evidence>
<dbReference type="SUPFAM" id="SSF52080">
    <property type="entry name" value="Ribosomal proteins L15p and L18e"/>
    <property type="match status" value="1"/>
</dbReference>
<dbReference type="GO" id="GO:0019843">
    <property type="term" value="F:rRNA binding"/>
    <property type="evidence" value="ECO:0007669"/>
    <property type="project" value="UniProtKB-UniRule"/>
</dbReference>
<dbReference type="PANTHER" id="PTHR11721:SF3">
    <property type="entry name" value="LARGE RIBOSOMAL SUBUNIT PROTEIN UL15"/>
    <property type="match status" value="1"/>
</dbReference>
<sequence length="143" mass="15628">MSRRQKGQKSGYLGHRTHGRGNVKNRRGSGNRGGRGMGGACKHKNSWIVKNAPGYFGKTGFVNVTRKGVDTVNLYEINQKALLNKLEKKDGKYHFDFKGKVLATGDVTVPLSIKALCWSKNVEKKLSEAGGQIVKIEAKAKAA</sequence>
<evidence type="ECO:0000256" key="3">
    <source>
        <dbReference type="ARBA" id="ARBA00023274"/>
    </source>
</evidence>
<feature type="region of interest" description="Disordered" evidence="6">
    <location>
        <begin position="1"/>
        <end position="40"/>
    </location>
</feature>
<evidence type="ECO:0000256" key="4">
    <source>
        <dbReference type="ARBA" id="ARBA00035200"/>
    </source>
</evidence>
<name>A0A5E4LNS2_9ARCH</name>
<dbReference type="GO" id="GO:0022625">
    <property type="term" value="C:cytosolic large ribosomal subunit"/>
    <property type="evidence" value="ECO:0007669"/>
    <property type="project" value="TreeGrafter"/>
</dbReference>
<evidence type="ECO:0000259" key="7">
    <source>
        <dbReference type="Pfam" id="PF00828"/>
    </source>
</evidence>
<accession>A0A5E4LNS2</accession>
<dbReference type="Gene3D" id="4.10.990.10">
    <property type="match status" value="1"/>
</dbReference>
<dbReference type="InterPro" id="IPR030878">
    <property type="entry name" value="Ribosomal_uL15"/>
</dbReference>
<evidence type="ECO:0000256" key="2">
    <source>
        <dbReference type="ARBA" id="ARBA00022980"/>
    </source>
</evidence>
<dbReference type="Pfam" id="PF00828">
    <property type="entry name" value="Ribosomal_L27A"/>
    <property type="match status" value="1"/>
</dbReference>
<evidence type="ECO:0000313" key="8">
    <source>
        <dbReference type="EMBL" id="VVC03665.1"/>
    </source>
</evidence>
<keyword evidence="2 5" id="KW-0689">Ribosomal protein</keyword>
<dbReference type="EMBL" id="CABMJJ010000008">
    <property type="protein sequence ID" value="VVC03665.1"/>
    <property type="molecule type" value="Genomic_DNA"/>
</dbReference>
<evidence type="ECO:0000256" key="1">
    <source>
        <dbReference type="ARBA" id="ARBA00007320"/>
    </source>
</evidence>
<evidence type="ECO:0000313" key="9">
    <source>
        <dbReference type="Proteomes" id="UP000789941"/>
    </source>
</evidence>
<comment type="caution">
    <text evidence="8">The sequence shown here is derived from an EMBL/GenBank/DDBJ whole genome shotgun (WGS) entry which is preliminary data.</text>
</comment>
<dbReference type="InterPro" id="IPR027386">
    <property type="entry name" value="Rbsml_uL15_N"/>
</dbReference>
<gene>
    <name evidence="5" type="primary">rpl15</name>
    <name evidence="8" type="ORF">LFW2832_00461</name>
</gene>
<comment type="subunit">
    <text evidence="5">Part of the 50S ribosomal subunit.</text>
</comment>
<keyword evidence="5" id="KW-0699">rRNA-binding</keyword>
<dbReference type="InterPro" id="IPR036227">
    <property type="entry name" value="Ribosomal_uL15/eL18_sf"/>
</dbReference>
<feature type="domain" description="Large ribosomal subunit protein uL15/eL18" evidence="7">
    <location>
        <begin position="71"/>
        <end position="134"/>
    </location>
</feature>
<dbReference type="AlphaFoldDB" id="A0A5E4LNS2"/>
<dbReference type="GO" id="GO:0003735">
    <property type="term" value="F:structural constituent of ribosome"/>
    <property type="evidence" value="ECO:0007669"/>
    <property type="project" value="InterPro"/>
</dbReference>